<keyword evidence="5 12" id="KW-0963">Cytoplasm</keyword>
<dbReference type="PANTHER" id="PTHR12128:SF66">
    <property type="entry name" value="4-HYDROXY-2-OXOGLUTARATE ALDOLASE, MITOCHONDRIAL"/>
    <property type="match status" value="1"/>
</dbReference>
<feature type="site" description="Part of a proton relay during catalysis" evidence="12">
    <location>
        <position position="58"/>
    </location>
</feature>
<dbReference type="Pfam" id="PF00701">
    <property type="entry name" value="DHDPS"/>
    <property type="match status" value="1"/>
</dbReference>
<evidence type="ECO:0000256" key="7">
    <source>
        <dbReference type="ARBA" id="ARBA00022915"/>
    </source>
</evidence>
<comment type="function">
    <text evidence="1 12">Catalyzes the condensation of (S)-aspartate-beta-semialdehyde [(S)-ASA] and pyruvate to 4-hydroxy-tetrahydrodipicolinate (HTPA).</text>
</comment>
<dbReference type="GeneID" id="61296129"/>
<feature type="binding site" evidence="12 15">
    <location>
        <position position="59"/>
    </location>
    <ligand>
        <name>pyruvate</name>
        <dbReference type="ChEBI" id="CHEBI:15361"/>
    </ligand>
</feature>
<evidence type="ECO:0000256" key="3">
    <source>
        <dbReference type="ARBA" id="ARBA00007592"/>
    </source>
</evidence>
<dbReference type="GO" id="GO:0019877">
    <property type="term" value="P:diaminopimelate biosynthetic process"/>
    <property type="evidence" value="ECO:0007669"/>
    <property type="project" value="UniProtKB-UniRule"/>
</dbReference>
<reference evidence="16 18" key="1">
    <citation type="submission" date="2016-11" db="EMBL/GenBank/DDBJ databases">
        <authorList>
            <person name="Klemetsen T."/>
        </authorList>
    </citation>
    <scope>NUCLEOTIDE SEQUENCE [LARGE SCALE GENOMIC DNA]</scope>
    <source>
        <strain evidence="16">MT 2528</strain>
    </source>
</reference>
<proteinExistence type="inferred from homology"/>
<keyword evidence="9 12" id="KW-0456">Lyase</keyword>
<evidence type="ECO:0000313" key="17">
    <source>
        <dbReference type="EMBL" id="SGZ01825.1"/>
    </source>
</evidence>
<feature type="site" description="Part of a proton relay during catalysis" evidence="12">
    <location>
        <position position="121"/>
    </location>
</feature>
<dbReference type="EC" id="4.3.3.7" evidence="4 12"/>
<keyword evidence="18" id="KW-1185">Reference proteome</keyword>
<dbReference type="GO" id="GO:0009089">
    <property type="term" value="P:lysine biosynthetic process via diaminopimelate"/>
    <property type="evidence" value="ECO:0007669"/>
    <property type="project" value="UniProtKB-UniRule"/>
</dbReference>
<evidence type="ECO:0000256" key="11">
    <source>
        <dbReference type="ARBA" id="ARBA00047836"/>
    </source>
</evidence>
<comment type="subcellular location">
    <subcellularLocation>
        <location evidence="12">Cytoplasm</location>
    </subcellularLocation>
</comment>
<comment type="pathway">
    <text evidence="2 12">Amino-acid biosynthesis; L-lysine biosynthesis via DAP pathway; (S)-tetrahydrodipicolinate from L-aspartate: step 3/4.</text>
</comment>
<comment type="subunit">
    <text evidence="12">Homotetramer; dimer of dimers.</text>
</comment>
<reference evidence="17 19" key="2">
    <citation type="submission" date="2016-11" db="EMBL/GenBank/DDBJ databases">
        <authorList>
            <person name="Jaros S."/>
            <person name="Januszkiewicz K."/>
            <person name="Wedrychowicz H."/>
        </authorList>
    </citation>
    <scope>NUCLEOTIDE SEQUENCE [LARGE SCALE GENOMIC DNA]</scope>
    <source>
        <strain evidence="17">NVI 5450</strain>
    </source>
</reference>
<keyword evidence="7 12" id="KW-0220">Diaminopimelate biosynthesis</keyword>
<dbReference type="OrthoDB" id="9782828at2"/>
<evidence type="ECO:0000256" key="1">
    <source>
        <dbReference type="ARBA" id="ARBA00003294"/>
    </source>
</evidence>
<keyword evidence="10 12" id="KW-0704">Schiff base</keyword>
<dbReference type="GO" id="GO:0008840">
    <property type="term" value="F:4-hydroxy-tetrahydrodipicolinate synthase activity"/>
    <property type="evidence" value="ECO:0007669"/>
    <property type="project" value="UniProtKB-UniRule"/>
</dbReference>
<evidence type="ECO:0000256" key="5">
    <source>
        <dbReference type="ARBA" id="ARBA00022490"/>
    </source>
</evidence>
<dbReference type="InterPro" id="IPR020625">
    <property type="entry name" value="Schiff_base-form_aldolases_AS"/>
</dbReference>
<evidence type="ECO:0000256" key="6">
    <source>
        <dbReference type="ARBA" id="ARBA00022605"/>
    </source>
</evidence>
<dbReference type="EMBL" id="FPLJ01000052">
    <property type="protein sequence ID" value="SGY91910.1"/>
    <property type="molecule type" value="Genomic_DNA"/>
</dbReference>
<dbReference type="PRINTS" id="PR00146">
    <property type="entry name" value="DHPICSNTHASE"/>
</dbReference>
<feature type="active site" description="Proton donor/acceptor" evidence="12 14">
    <location>
        <position position="147"/>
    </location>
</feature>
<evidence type="ECO:0000256" key="15">
    <source>
        <dbReference type="PIRSR" id="PIRSR001365-2"/>
    </source>
</evidence>
<dbReference type="PANTHER" id="PTHR12128">
    <property type="entry name" value="DIHYDRODIPICOLINATE SYNTHASE"/>
    <property type="match status" value="1"/>
</dbReference>
<feature type="binding site" evidence="12 15">
    <location>
        <position position="217"/>
    </location>
    <ligand>
        <name>pyruvate</name>
        <dbReference type="ChEBI" id="CHEBI:15361"/>
    </ligand>
</feature>
<evidence type="ECO:0000313" key="16">
    <source>
        <dbReference type="EMBL" id="SGY91910.1"/>
    </source>
</evidence>
<dbReference type="Gene3D" id="3.20.20.70">
    <property type="entry name" value="Aldolase class I"/>
    <property type="match status" value="1"/>
</dbReference>
<organism evidence="17 19">
    <name type="scientific">Moritella viscosa</name>
    <dbReference type="NCBI Taxonomy" id="80854"/>
    <lineage>
        <taxon>Bacteria</taxon>
        <taxon>Pseudomonadati</taxon>
        <taxon>Pseudomonadota</taxon>
        <taxon>Gammaproteobacteria</taxon>
        <taxon>Alteromonadales</taxon>
        <taxon>Moritellaceae</taxon>
        <taxon>Moritella</taxon>
    </lineage>
</organism>
<evidence type="ECO:0000313" key="18">
    <source>
        <dbReference type="Proteomes" id="UP000182660"/>
    </source>
</evidence>
<dbReference type="SMART" id="SM01130">
    <property type="entry name" value="DHDPS"/>
    <property type="match status" value="1"/>
</dbReference>
<dbReference type="RefSeq" id="WP_045112079.1">
    <property type="nucleotide sequence ID" value="NZ_CAWQZC010000139.1"/>
</dbReference>
<dbReference type="Proteomes" id="UP000183794">
    <property type="component" value="Unassembled WGS sequence"/>
</dbReference>
<dbReference type="KEGG" id="mvs:MVIS_4143"/>
<evidence type="ECO:0000256" key="13">
    <source>
        <dbReference type="PIRNR" id="PIRNR001365"/>
    </source>
</evidence>
<gene>
    <name evidence="12" type="primary">dapA</name>
    <name evidence="16" type="ORF">MT2528_2272</name>
    <name evidence="17" type="ORF">NVI5450_2472</name>
</gene>
<evidence type="ECO:0000256" key="12">
    <source>
        <dbReference type="HAMAP-Rule" id="MF_00418"/>
    </source>
</evidence>
<protein>
    <recommendedName>
        <fullName evidence="4 12">4-hydroxy-tetrahydrodipicolinate synthase</fullName>
        <shortName evidence="12">HTPA synthase</shortName>
        <ecNumber evidence="4 12">4.3.3.7</ecNumber>
    </recommendedName>
</protein>
<accession>A0A090II81</accession>
<dbReference type="UniPathway" id="UPA00034">
    <property type="reaction ID" value="UER00017"/>
</dbReference>
<evidence type="ECO:0000313" key="19">
    <source>
        <dbReference type="Proteomes" id="UP000183794"/>
    </source>
</evidence>
<dbReference type="PATRIC" id="fig|80854.5.peg.4396"/>
<dbReference type="SUPFAM" id="SSF51569">
    <property type="entry name" value="Aldolase"/>
    <property type="match status" value="1"/>
</dbReference>
<feature type="active site" description="Schiff-base intermediate with substrate" evidence="12 14">
    <location>
        <position position="175"/>
    </location>
</feature>
<keyword evidence="8 12" id="KW-0457">Lysine biosynthesis</keyword>
<evidence type="ECO:0000256" key="14">
    <source>
        <dbReference type="PIRSR" id="PIRSR001365-1"/>
    </source>
</evidence>
<evidence type="ECO:0000256" key="8">
    <source>
        <dbReference type="ARBA" id="ARBA00023154"/>
    </source>
</evidence>
<dbReference type="PIRSF" id="PIRSF001365">
    <property type="entry name" value="DHDPS"/>
    <property type="match status" value="1"/>
</dbReference>
<evidence type="ECO:0000256" key="4">
    <source>
        <dbReference type="ARBA" id="ARBA00012086"/>
    </source>
</evidence>
<comment type="similarity">
    <text evidence="3 12 13">Belongs to the DapA family.</text>
</comment>
<evidence type="ECO:0000256" key="2">
    <source>
        <dbReference type="ARBA" id="ARBA00005120"/>
    </source>
</evidence>
<keyword evidence="6 12" id="KW-0028">Amino-acid biosynthesis</keyword>
<dbReference type="CDD" id="cd00950">
    <property type="entry name" value="DHDPS"/>
    <property type="match status" value="1"/>
</dbReference>
<dbReference type="HAMAP" id="MF_00418">
    <property type="entry name" value="DapA"/>
    <property type="match status" value="1"/>
</dbReference>
<dbReference type="Proteomes" id="UP000182660">
    <property type="component" value="Unassembled WGS sequence"/>
</dbReference>
<dbReference type="PROSITE" id="PS00666">
    <property type="entry name" value="DHDPS_2"/>
    <property type="match status" value="1"/>
</dbReference>
<dbReference type="STRING" id="80854.MVIS_4143"/>
<evidence type="ECO:0000256" key="9">
    <source>
        <dbReference type="ARBA" id="ARBA00023239"/>
    </source>
</evidence>
<dbReference type="AlphaFoldDB" id="A0A090II81"/>
<sequence length="305" mass="32961">MSVNSTVTDKSAMKELLKGSIVALVTPFKNNEIDEPALRNLVDWHVEQGTHGIVAVGTTGECPTLSLEEHCQILDIVVNQAAGRLPVIAGAGSNNPTDAILLSNHAQAAGAIATLHVAGYYNRPCQEGLYQHFKAINDNNDLPIIVYNIPGRAIVDIQPETLARMAELENVVGIKDATGDLSRPWLERQLIKGDFSFLSGDDCTTVAYNVSGGNGLISVSANVAPKLYAEVQELTFAGKYVEARELQDRLITLHNLMFKETSPAGVKYAVSLLGLCEPECRLPVIELTQGTKDEIRAAMVELELI</sequence>
<dbReference type="GO" id="GO:0005829">
    <property type="term" value="C:cytosol"/>
    <property type="evidence" value="ECO:0007669"/>
    <property type="project" value="TreeGrafter"/>
</dbReference>
<evidence type="ECO:0000256" key="10">
    <source>
        <dbReference type="ARBA" id="ARBA00023270"/>
    </source>
</evidence>
<dbReference type="InterPro" id="IPR002220">
    <property type="entry name" value="DapA-like"/>
</dbReference>
<dbReference type="HOGENOM" id="CLU_049343_7_1_6"/>
<dbReference type="InterPro" id="IPR005263">
    <property type="entry name" value="DapA"/>
</dbReference>
<comment type="caution">
    <text evidence="12">Was originally thought to be a dihydrodipicolinate synthase (DHDPS), catalyzing the condensation of (S)-aspartate-beta-semialdehyde [(S)-ASA] and pyruvate to dihydrodipicolinate (DHDP). However, it was shown in E.coli that the product of the enzymatic reaction is not dihydrodipicolinate but in fact (4S)-4-hydroxy-2,3,4,5-tetrahydro-(2S)-dipicolinic acid (HTPA), and that the consecutive dehydration reaction leading to DHDP is not spontaneous but catalyzed by DapB.</text>
</comment>
<dbReference type="InterPro" id="IPR013785">
    <property type="entry name" value="Aldolase_TIM"/>
</dbReference>
<comment type="catalytic activity">
    <reaction evidence="11 12">
        <text>L-aspartate 4-semialdehyde + pyruvate = (2S,4S)-4-hydroxy-2,3,4,5-tetrahydrodipicolinate + H2O + H(+)</text>
        <dbReference type="Rhea" id="RHEA:34171"/>
        <dbReference type="ChEBI" id="CHEBI:15361"/>
        <dbReference type="ChEBI" id="CHEBI:15377"/>
        <dbReference type="ChEBI" id="CHEBI:15378"/>
        <dbReference type="ChEBI" id="CHEBI:67139"/>
        <dbReference type="ChEBI" id="CHEBI:537519"/>
        <dbReference type="EC" id="4.3.3.7"/>
    </reaction>
</comment>
<dbReference type="EMBL" id="FPLD01000066">
    <property type="protein sequence ID" value="SGZ01825.1"/>
    <property type="molecule type" value="Genomic_DNA"/>
</dbReference>
<dbReference type="NCBIfam" id="TIGR00674">
    <property type="entry name" value="dapA"/>
    <property type="match status" value="1"/>
</dbReference>
<name>A0A090II81_9GAMM</name>